<evidence type="ECO:0000313" key="2">
    <source>
        <dbReference type="Proteomes" id="UP000315289"/>
    </source>
</evidence>
<comment type="caution">
    <text evidence="1">The sequence shown here is derived from an EMBL/GenBank/DDBJ whole genome shotgun (WGS) entry which is preliminary data.</text>
</comment>
<gene>
    <name evidence="1" type="ORF">NARC_30121</name>
</gene>
<sequence>MLDQDNISNDNRIKIITGSENITNFILESYKRANRNMDTCLDFVGPSLVATDHRIMNGVFEMLQRGIKIRFITDVTKENIYYCKDVMEVCEIRHIEGIKGNFGILDENEYNLLG</sequence>
<dbReference type="RefSeq" id="WP_144728854.1">
    <property type="nucleotide sequence ID" value="NZ_ML675579.1"/>
</dbReference>
<dbReference type="EMBL" id="VOAH01000003">
    <property type="protein sequence ID" value="TVP41407.1"/>
    <property type="molecule type" value="Genomic_DNA"/>
</dbReference>
<dbReference type="OrthoDB" id="10207at2157"/>
<name>A0A557SXS0_9ARCH</name>
<reference evidence="1 2" key="1">
    <citation type="journal article" date="2019" name="Front. Microbiol.">
        <title>Ammonia Oxidation by the Arctic Terrestrial Thaumarchaeote Candidatus Nitrosocosmicus arcticus Is Stimulated by Increasing Temperatures.</title>
        <authorList>
            <person name="Alves R.J.E."/>
            <person name="Kerou M."/>
            <person name="Zappe A."/>
            <person name="Bittner R."/>
            <person name="Abby S.S."/>
            <person name="Schmidt H.A."/>
            <person name="Pfeifer K."/>
            <person name="Schleper C."/>
        </authorList>
    </citation>
    <scope>NUCLEOTIDE SEQUENCE [LARGE SCALE GENOMIC DNA]</scope>
    <source>
        <strain evidence="1 2">Kfb</strain>
    </source>
</reference>
<evidence type="ECO:0000313" key="1">
    <source>
        <dbReference type="EMBL" id="TVP41407.1"/>
    </source>
</evidence>
<dbReference type="Proteomes" id="UP000315289">
    <property type="component" value="Unassembled WGS sequence"/>
</dbReference>
<proteinExistence type="predicted"/>
<organism evidence="1 2">
    <name type="scientific">Candidatus Nitrosocosmicus arcticus</name>
    <dbReference type="NCBI Taxonomy" id="2035267"/>
    <lineage>
        <taxon>Archaea</taxon>
        <taxon>Nitrososphaerota</taxon>
        <taxon>Nitrososphaeria</taxon>
        <taxon>Nitrososphaerales</taxon>
        <taxon>Nitrososphaeraceae</taxon>
        <taxon>Candidatus Nitrosocosmicus</taxon>
    </lineage>
</organism>
<keyword evidence="2" id="KW-1185">Reference proteome</keyword>
<accession>A0A557SXS0</accession>
<protein>
    <submittedName>
        <fullName evidence="1">Uncharacterized protein</fullName>
    </submittedName>
</protein>
<dbReference type="AlphaFoldDB" id="A0A557SXS0"/>